<evidence type="ECO:0000313" key="2">
    <source>
        <dbReference type="EMBL" id="APW44509.1"/>
    </source>
</evidence>
<dbReference type="RefSeq" id="WP_029708193.1">
    <property type="nucleotide sequence ID" value="NZ_CP019239.1"/>
</dbReference>
<dbReference type="GO" id="GO:0005576">
    <property type="term" value="C:extracellular region"/>
    <property type="evidence" value="ECO:0007669"/>
    <property type="project" value="InterPro"/>
</dbReference>
<dbReference type="InterPro" id="IPR035099">
    <property type="entry name" value="Anthrax_toxin_C-terminal"/>
</dbReference>
<dbReference type="eggNOG" id="COG3209">
    <property type="taxonomic scope" value="Bacteria"/>
</dbReference>
<dbReference type="EMBL" id="CP019239">
    <property type="protein sequence ID" value="APW44509.1"/>
    <property type="molecule type" value="Genomic_DNA"/>
</dbReference>
<organism evidence="2 3">
    <name type="scientific">Rhodoferax saidenbachensis</name>
    <dbReference type="NCBI Taxonomy" id="1484693"/>
    <lineage>
        <taxon>Bacteria</taxon>
        <taxon>Pseudomonadati</taxon>
        <taxon>Pseudomonadota</taxon>
        <taxon>Betaproteobacteria</taxon>
        <taxon>Burkholderiales</taxon>
        <taxon>Comamonadaceae</taxon>
        <taxon>Rhodoferax</taxon>
    </lineage>
</organism>
<reference evidence="2 3" key="1">
    <citation type="submission" date="2017-01" db="EMBL/GenBank/DDBJ databases">
        <authorList>
            <person name="Mah S.A."/>
            <person name="Swanson W.J."/>
            <person name="Moy G.W."/>
            <person name="Vacquier V.D."/>
        </authorList>
    </citation>
    <scope>NUCLEOTIDE SEQUENCE [LARGE SCALE GENOMIC DNA]</scope>
    <source>
        <strain evidence="2 3">DSM 22694</strain>
    </source>
</reference>
<dbReference type="AlphaFoldDB" id="A0A1P8KER4"/>
<dbReference type="GO" id="GO:0008294">
    <property type="term" value="F:calcium- and calmodulin-responsive adenylate cyclase activity"/>
    <property type="evidence" value="ECO:0007669"/>
    <property type="project" value="InterPro"/>
</dbReference>
<evidence type="ECO:0000313" key="3">
    <source>
        <dbReference type="Proteomes" id="UP000186110"/>
    </source>
</evidence>
<name>A0A1P8KER4_9BURK</name>
<dbReference type="InterPro" id="IPR005165">
    <property type="entry name" value="Anthrax_toxin_edema_cen"/>
</dbReference>
<keyword evidence="3" id="KW-1185">Reference proteome</keyword>
<protein>
    <recommendedName>
        <fullName evidence="1">Anthrax toxin edema factor central domain-containing protein</fullName>
    </recommendedName>
</protein>
<dbReference type="Proteomes" id="UP000186110">
    <property type="component" value="Chromosome"/>
</dbReference>
<dbReference type="Gene3D" id="3.90.1760.10">
    <property type="entry name" value="Anthrax toxin, edema factor, central domain"/>
    <property type="match status" value="1"/>
</dbReference>
<dbReference type="Pfam" id="PF03497">
    <property type="entry name" value="Anthrax_toxA"/>
    <property type="match status" value="1"/>
</dbReference>
<dbReference type="InterPro" id="IPR037017">
    <property type="entry name" value="Anthrax_toxin_edema_cen_sf"/>
</dbReference>
<accession>A0A1P8KER4</accession>
<dbReference type="STRING" id="1484693.RS694_19625"/>
<proteinExistence type="predicted"/>
<evidence type="ECO:0000259" key="1">
    <source>
        <dbReference type="Pfam" id="PF03497"/>
    </source>
</evidence>
<sequence>MAVYGLMGSFGHAENGMTLSDMHATVRVANDLDEVIIFRSTGPWSQRWIERGYPTKNFHVKGKSSDWGPQAGFVPYEGIYSKVGADPQKAADGKTANQDGIDHGYAAKVQLMLSREEINLQLNKPEENPPRHALVRMAQVPDSKDLFLVGRRSGDNKEFVFRAVVAGSTTFTIWVYPEKLGTNLTRLMFERPTPLEVMTSSEVGADNKPMTGDYDLMSVCPTWDSYGGTSNAVISKPGIRFSGKKGLQLGQQFDVGARMDKVLDMRSNTGARPKLGNTKVTFQGMTKRDGGKLAEHGDMGNITPRILRCINMLNAAMGATGGKSAGRRVHHNAESHRNHIFGALVEADMKKGDGFPMTVFQPARLQGYQSPTAKYRDVATLDTMGEFRAYALLLNEAGYYVPRNWTWGMSVRDNAADMQRYF</sequence>
<feature type="domain" description="Anthrax toxin edema factor central" evidence="1">
    <location>
        <begin position="14"/>
        <end position="163"/>
    </location>
</feature>
<dbReference type="SUPFAM" id="SSF81298">
    <property type="entry name" value="Adenylylcyclase toxin (the edema factor)"/>
    <property type="match status" value="1"/>
</dbReference>
<dbReference type="KEGG" id="rsb:RS694_19625"/>
<gene>
    <name evidence="2" type="ORF">RS694_19625</name>
</gene>